<evidence type="ECO:0000256" key="3">
    <source>
        <dbReference type="ARBA" id="ARBA00023085"/>
    </source>
</evidence>
<gene>
    <name evidence="6" type="primary">PME7_3</name>
    <name evidence="6" type="ORF">A4A49_61505</name>
</gene>
<dbReference type="InterPro" id="IPR011050">
    <property type="entry name" value="Pectin_lyase_fold/virulence"/>
</dbReference>
<dbReference type="GO" id="GO:0045490">
    <property type="term" value="P:pectin catabolic process"/>
    <property type="evidence" value="ECO:0007669"/>
    <property type="project" value="UniProtKB-UniPathway"/>
</dbReference>
<proteinExistence type="predicted"/>
<sequence>VAVQNEARRGNFSKNQVLVRDIVIVNQDGSGNFSTITDAVAAAPNNSMSTSGYFLKYIIAGIYEEYVSIATPRQF</sequence>
<feature type="non-terminal residue" evidence="6">
    <location>
        <position position="1"/>
    </location>
</feature>
<keyword evidence="3" id="KW-0063">Aspartyl esterase</keyword>
<evidence type="ECO:0000256" key="1">
    <source>
        <dbReference type="ARBA" id="ARBA00005184"/>
    </source>
</evidence>
<dbReference type="GO" id="GO:0042545">
    <property type="term" value="P:cell wall modification"/>
    <property type="evidence" value="ECO:0007669"/>
    <property type="project" value="InterPro"/>
</dbReference>
<dbReference type="STRING" id="49451.A0A1J6INQ8"/>
<evidence type="ECO:0000256" key="4">
    <source>
        <dbReference type="ARBA" id="ARBA00047928"/>
    </source>
</evidence>
<evidence type="ECO:0000313" key="6">
    <source>
        <dbReference type="EMBL" id="OIT06502.1"/>
    </source>
</evidence>
<comment type="catalytic activity">
    <reaction evidence="4">
        <text>[(1-&gt;4)-alpha-D-galacturonosyl methyl ester](n) + n H2O = [(1-&gt;4)-alpha-D-galacturonosyl](n) + n methanol + n H(+)</text>
        <dbReference type="Rhea" id="RHEA:22380"/>
        <dbReference type="Rhea" id="RHEA-COMP:14570"/>
        <dbReference type="Rhea" id="RHEA-COMP:14573"/>
        <dbReference type="ChEBI" id="CHEBI:15377"/>
        <dbReference type="ChEBI" id="CHEBI:15378"/>
        <dbReference type="ChEBI" id="CHEBI:17790"/>
        <dbReference type="ChEBI" id="CHEBI:140522"/>
        <dbReference type="ChEBI" id="CHEBI:140523"/>
        <dbReference type="EC" id="3.1.1.11"/>
    </reaction>
</comment>
<dbReference type="Pfam" id="PF01095">
    <property type="entry name" value="Pectinesterase"/>
    <property type="match status" value="1"/>
</dbReference>
<reference evidence="6" key="1">
    <citation type="submission" date="2016-11" db="EMBL/GenBank/DDBJ databases">
        <title>The genome of Nicotiana attenuata.</title>
        <authorList>
            <person name="Xu S."/>
            <person name="Brockmoeller T."/>
            <person name="Gaquerel E."/>
            <person name="Navarro A."/>
            <person name="Kuhl H."/>
            <person name="Gase K."/>
            <person name="Ling Z."/>
            <person name="Zhou W."/>
            <person name="Kreitzer C."/>
            <person name="Stanke M."/>
            <person name="Tang H."/>
            <person name="Lyons E."/>
            <person name="Pandey P."/>
            <person name="Pandey S.P."/>
            <person name="Timmermann B."/>
            <person name="Baldwin I.T."/>
        </authorList>
    </citation>
    <scope>NUCLEOTIDE SEQUENCE [LARGE SCALE GENOMIC DNA]</scope>
    <source>
        <strain evidence="6">UT</strain>
    </source>
</reference>
<dbReference type="Gene3D" id="2.160.20.10">
    <property type="entry name" value="Single-stranded right-handed beta-helix, Pectin lyase-like"/>
    <property type="match status" value="1"/>
</dbReference>
<dbReference type="InterPro" id="IPR012334">
    <property type="entry name" value="Pectin_lyas_fold"/>
</dbReference>
<comment type="caution">
    <text evidence="6">The sequence shown here is derived from an EMBL/GenBank/DDBJ whole genome shotgun (WGS) entry which is preliminary data.</text>
</comment>
<dbReference type="SMR" id="A0A1J6INQ8"/>
<dbReference type="Gramene" id="OIT06502">
    <property type="protein sequence ID" value="OIT06502"/>
    <property type="gene ID" value="A4A49_61505"/>
</dbReference>
<dbReference type="EMBL" id="MJEQ01037184">
    <property type="protein sequence ID" value="OIT06502.1"/>
    <property type="molecule type" value="Genomic_DNA"/>
</dbReference>
<organism evidence="6 7">
    <name type="scientific">Nicotiana attenuata</name>
    <name type="common">Coyote tobacco</name>
    <dbReference type="NCBI Taxonomy" id="49451"/>
    <lineage>
        <taxon>Eukaryota</taxon>
        <taxon>Viridiplantae</taxon>
        <taxon>Streptophyta</taxon>
        <taxon>Embryophyta</taxon>
        <taxon>Tracheophyta</taxon>
        <taxon>Spermatophyta</taxon>
        <taxon>Magnoliopsida</taxon>
        <taxon>eudicotyledons</taxon>
        <taxon>Gunneridae</taxon>
        <taxon>Pentapetalae</taxon>
        <taxon>asterids</taxon>
        <taxon>lamiids</taxon>
        <taxon>Solanales</taxon>
        <taxon>Solanaceae</taxon>
        <taxon>Nicotianoideae</taxon>
        <taxon>Nicotianeae</taxon>
        <taxon>Nicotiana</taxon>
    </lineage>
</organism>
<protein>
    <submittedName>
        <fullName evidence="6">Pectinesterasepectinesterase inhibitor 7</fullName>
    </submittedName>
</protein>
<dbReference type="GO" id="GO:0030599">
    <property type="term" value="F:pectinesterase activity"/>
    <property type="evidence" value="ECO:0007669"/>
    <property type="project" value="UniProtKB-EC"/>
</dbReference>
<evidence type="ECO:0000313" key="7">
    <source>
        <dbReference type="Proteomes" id="UP000187609"/>
    </source>
</evidence>
<name>A0A1J6INQ8_NICAT</name>
<accession>A0A1J6INQ8</accession>
<dbReference type="Proteomes" id="UP000187609">
    <property type="component" value="Unassembled WGS sequence"/>
</dbReference>
<keyword evidence="7" id="KW-1185">Reference proteome</keyword>
<dbReference type="SUPFAM" id="SSF51126">
    <property type="entry name" value="Pectin lyase-like"/>
    <property type="match status" value="1"/>
</dbReference>
<evidence type="ECO:0000259" key="5">
    <source>
        <dbReference type="Pfam" id="PF01095"/>
    </source>
</evidence>
<feature type="domain" description="Pectinesterase catalytic" evidence="5">
    <location>
        <begin position="23"/>
        <end position="71"/>
    </location>
</feature>
<dbReference type="UniPathway" id="UPA00545">
    <property type="reaction ID" value="UER00823"/>
</dbReference>
<keyword evidence="2" id="KW-0378">Hydrolase</keyword>
<dbReference type="InterPro" id="IPR000070">
    <property type="entry name" value="Pectinesterase_cat"/>
</dbReference>
<evidence type="ECO:0000256" key="2">
    <source>
        <dbReference type="ARBA" id="ARBA00022801"/>
    </source>
</evidence>
<comment type="pathway">
    <text evidence="1">Glycan metabolism; pectin degradation; 2-dehydro-3-deoxy-D-gluconate from pectin: step 1/5.</text>
</comment>
<dbReference type="AlphaFoldDB" id="A0A1J6INQ8"/>